<proteinExistence type="inferred from homology"/>
<dbReference type="Gene3D" id="2.40.10.10">
    <property type="entry name" value="Trypsin-like serine proteases"/>
    <property type="match status" value="1"/>
</dbReference>
<dbReference type="PRINTS" id="PR00722">
    <property type="entry name" value="CHYMOTRYPSIN"/>
</dbReference>
<dbReference type="SMART" id="SM00020">
    <property type="entry name" value="Tryp_SPc"/>
    <property type="match status" value="1"/>
</dbReference>
<dbReference type="EMBL" id="GFDG01000042">
    <property type="protein sequence ID" value="JAV18757.1"/>
    <property type="molecule type" value="Transcribed_RNA"/>
</dbReference>
<dbReference type="CDD" id="cd00190">
    <property type="entry name" value="Tryp_SPc"/>
    <property type="match status" value="1"/>
</dbReference>
<dbReference type="PANTHER" id="PTHR24276:SF91">
    <property type="entry name" value="AT26814P-RELATED"/>
    <property type="match status" value="1"/>
</dbReference>
<dbReference type="InterPro" id="IPR043504">
    <property type="entry name" value="Peptidase_S1_PA_chymotrypsin"/>
</dbReference>
<keyword evidence="6" id="KW-0732">Signal</keyword>
<dbReference type="InterPro" id="IPR001254">
    <property type="entry name" value="Trypsin_dom"/>
</dbReference>
<feature type="domain" description="Peptidase S1" evidence="7">
    <location>
        <begin position="32"/>
        <end position="271"/>
    </location>
</feature>
<dbReference type="PROSITE" id="PS50240">
    <property type="entry name" value="TRYPSIN_DOM"/>
    <property type="match status" value="1"/>
</dbReference>
<keyword evidence="3" id="KW-0720">Serine protease</keyword>
<evidence type="ECO:0000256" key="3">
    <source>
        <dbReference type="ARBA" id="ARBA00022825"/>
    </source>
</evidence>
<evidence type="ECO:0000256" key="2">
    <source>
        <dbReference type="ARBA" id="ARBA00022801"/>
    </source>
</evidence>
<dbReference type="GO" id="GO:0004252">
    <property type="term" value="F:serine-type endopeptidase activity"/>
    <property type="evidence" value="ECO:0007669"/>
    <property type="project" value="InterPro"/>
</dbReference>
<protein>
    <submittedName>
        <fullName evidence="8">Putative trypsin-1-like protein</fullName>
    </submittedName>
</protein>
<keyword evidence="1" id="KW-0645">Protease</keyword>
<dbReference type="FunFam" id="2.40.10.10:FF:000002">
    <property type="entry name" value="Transmembrane protease serine"/>
    <property type="match status" value="1"/>
</dbReference>
<feature type="signal peptide" evidence="6">
    <location>
        <begin position="1"/>
        <end position="23"/>
    </location>
</feature>
<reference evidence="8" key="1">
    <citation type="submission" date="2017-01" db="EMBL/GenBank/DDBJ databases">
        <title>An insight into the sialome and mialome of the horn fly, Haematobia irritans.</title>
        <authorList>
            <person name="Breijo M."/>
            <person name="Boiani M."/>
            <person name="Ures X."/>
            <person name="Rocha S."/>
            <person name="Sequeira M."/>
            <person name="Ribeiro J.M."/>
        </authorList>
    </citation>
    <scope>NUCLEOTIDE SEQUENCE</scope>
</reference>
<evidence type="ECO:0000256" key="4">
    <source>
        <dbReference type="ARBA" id="ARBA00023157"/>
    </source>
</evidence>
<evidence type="ECO:0000256" key="5">
    <source>
        <dbReference type="ARBA" id="ARBA00024195"/>
    </source>
</evidence>
<dbReference type="GO" id="GO:0006508">
    <property type="term" value="P:proteolysis"/>
    <property type="evidence" value="ECO:0007669"/>
    <property type="project" value="UniProtKB-KW"/>
</dbReference>
<keyword evidence="2" id="KW-0378">Hydrolase</keyword>
<dbReference type="InterPro" id="IPR001314">
    <property type="entry name" value="Peptidase_S1A"/>
</dbReference>
<evidence type="ECO:0000313" key="8">
    <source>
        <dbReference type="EMBL" id="JAV18757.1"/>
    </source>
</evidence>
<sequence>MWIFMQGLLVGLSLIHISVKANTLPFVSESRIINGSEVSWENTRYQVSVRYKERDELEFGKGHTCGGSLVAPNLVLTAAHCVWDDGNKVYRNASDFVIVMGNVDRTVELNSLKLDVREIAPSSTFDPATFRDDIAIMVLNEPVPDSYTRATLIELNENPNIEEGTLCLVSGWGITEDGELAQHLRALEAPILNRTRCSENYGSSIIQDGMMCAGYFEGMRDSCTADSGGPLMCDNRLVGIVSFGTGCALPKYPGVYTNVAKYIEWFRSSNESIQLRYHMHNTTNGTGTHSLNSAPSFGYNASFISLMISMLCIFSKLLSLF</sequence>
<dbReference type="InterPro" id="IPR018114">
    <property type="entry name" value="TRYPSIN_HIS"/>
</dbReference>
<dbReference type="PROSITE" id="PS00134">
    <property type="entry name" value="TRYPSIN_HIS"/>
    <property type="match status" value="1"/>
</dbReference>
<accession>A0A1L8EJ82</accession>
<evidence type="ECO:0000256" key="6">
    <source>
        <dbReference type="SAM" id="SignalP"/>
    </source>
</evidence>
<evidence type="ECO:0000256" key="1">
    <source>
        <dbReference type="ARBA" id="ARBA00022670"/>
    </source>
</evidence>
<name>A0A1L8EJ82_HAEIR</name>
<dbReference type="InterPro" id="IPR009003">
    <property type="entry name" value="Peptidase_S1_PA"/>
</dbReference>
<organism evidence="8">
    <name type="scientific">Haematobia irritans</name>
    <name type="common">Horn fly</name>
    <name type="synonym">Conops irritans</name>
    <dbReference type="NCBI Taxonomy" id="7368"/>
    <lineage>
        <taxon>Eukaryota</taxon>
        <taxon>Metazoa</taxon>
        <taxon>Ecdysozoa</taxon>
        <taxon>Arthropoda</taxon>
        <taxon>Hexapoda</taxon>
        <taxon>Insecta</taxon>
        <taxon>Pterygota</taxon>
        <taxon>Neoptera</taxon>
        <taxon>Endopterygota</taxon>
        <taxon>Diptera</taxon>
        <taxon>Brachycera</taxon>
        <taxon>Muscomorpha</taxon>
        <taxon>Muscoidea</taxon>
        <taxon>Muscidae</taxon>
        <taxon>Haematobia</taxon>
    </lineage>
</organism>
<feature type="chain" id="PRO_5013335787" evidence="6">
    <location>
        <begin position="24"/>
        <end position="321"/>
    </location>
</feature>
<comment type="similarity">
    <text evidence="5">Belongs to the peptidase S1 family. CLIP subfamily.</text>
</comment>
<dbReference type="Pfam" id="PF00089">
    <property type="entry name" value="Trypsin"/>
    <property type="match status" value="1"/>
</dbReference>
<dbReference type="PANTHER" id="PTHR24276">
    <property type="entry name" value="POLYSERASE-RELATED"/>
    <property type="match status" value="1"/>
</dbReference>
<dbReference type="InterPro" id="IPR050430">
    <property type="entry name" value="Peptidase_S1"/>
</dbReference>
<dbReference type="AlphaFoldDB" id="A0A1L8EJ82"/>
<evidence type="ECO:0000259" key="7">
    <source>
        <dbReference type="PROSITE" id="PS50240"/>
    </source>
</evidence>
<dbReference type="SUPFAM" id="SSF50494">
    <property type="entry name" value="Trypsin-like serine proteases"/>
    <property type="match status" value="1"/>
</dbReference>
<keyword evidence="4" id="KW-1015">Disulfide bond</keyword>